<proteinExistence type="predicted"/>
<dbReference type="SUPFAM" id="SSF48295">
    <property type="entry name" value="TrpR-like"/>
    <property type="match status" value="1"/>
</dbReference>
<dbReference type="EMBL" id="UINC01037795">
    <property type="protein sequence ID" value="SVB33820.1"/>
    <property type="molecule type" value="Genomic_DNA"/>
</dbReference>
<name>A0A382D5X6_9ZZZZ</name>
<dbReference type="GO" id="GO:0043565">
    <property type="term" value="F:sequence-specific DNA binding"/>
    <property type="evidence" value="ECO:0007669"/>
    <property type="project" value="InterPro"/>
</dbReference>
<evidence type="ECO:0008006" key="2">
    <source>
        <dbReference type="Google" id="ProtNLM"/>
    </source>
</evidence>
<organism evidence="1">
    <name type="scientific">marine metagenome</name>
    <dbReference type="NCBI Taxonomy" id="408172"/>
    <lineage>
        <taxon>unclassified sequences</taxon>
        <taxon>metagenomes</taxon>
        <taxon>ecological metagenomes</taxon>
    </lineage>
</organism>
<accession>A0A382D5X6</accession>
<dbReference type="AlphaFoldDB" id="A0A382D5X6"/>
<dbReference type="InterPro" id="IPR010921">
    <property type="entry name" value="Trp_repressor/repl_initiator"/>
</dbReference>
<sequence>MSKKPGGNNRFSTKRKTAAVLRLLRGEDLELVSREYKVTAATLSQWREAFLAAGESGFRHKEADIRDDQIQQLHSKVGELTMANDLLEHKIERMERRLPLPVRSSKP</sequence>
<protein>
    <recommendedName>
        <fullName evidence="2">Transposase IS3/IS911 family protein</fullName>
    </recommendedName>
</protein>
<dbReference type="InterPro" id="IPR036388">
    <property type="entry name" value="WH-like_DNA-bd_sf"/>
</dbReference>
<dbReference type="Gene3D" id="1.10.10.10">
    <property type="entry name" value="Winged helix-like DNA-binding domain superfamily/Winged helix DNA-binding domain"/>
    <property type="match status" value="1"/>
</dbReference>
<evidence type="ECO:0000313" key="1">
    <source>
        <dbReference type="EMBL" id="SVB33820.1"/>
    </source>
</evidence>
<gene>
    <name evidence="1" type="ORF">METZ01_LOCUS186674</name>
</gene>
<reference evidence="1" key="1">
    <citation type="submission" date="2018-05" db="EMBL/GenBank/DDBJ databases">
        <authorList>
            <person name="Lanie J.A."/>
            <person name="Ng W.-L."/>
            <person name="Kazmierczak K.M."/>
            <person name="Andrzejewski T.M."/>
            <person name="Davidsen T.M."/>
            <person name="Wayne K.J."/>
            <person name="Tettelin H."/>
            <person name="Glass J.I."/>
            <person name="Rusch D."/>
            <person name="Podicherti R."/>
            <person name="Tsui H.-C.T."/>
            <person name="Winkler M.E."/>
        </authorList>
    </citation>
    <scope>NUCLEOTIDE SEQUENCE</scope>
</reference>